<evidence type="ECO:0000313" key="5">
    <source>
        <dbReference type="EMBL" id="MTJ03104.1"/>
    </source>
</evidence>
<gene>
    <name evidence="5" type="ORF">FH759_00240</name>
</gene>
<dbReference type="SMART" id="SM00895">
    <property type="entry name" value="FCD"/>
    <property type="match status" value="1"/>
</dbReference>
<dbReference type="AlphaFoldDB" id="A0A7C9H9F7"/>
<dbReference type="Pfam" id="PF07729">
    <property type="entry name" value="FCD"/>
    <property type="match status" value="1"/>
</dbReference>
<dbReference type="InterPro" id="IPR036388">
    <property type="entry name" value="WH-like_DNA-bd_sf"/>
</dbReference>
<dbReference type="Proteomes" id="UP000483078">
    <property type="component" value="Unassembled WGS sequence"/>
</dbReference>
<dbReference type="SUPFAM" id="SSF48008">
    <property type="entry name" value="GntR ligand-binding domain-like"/>
    <property type="match status" value="1"/>
</dbReference>
<dbReference type="InterPro" id="IPR011711">
    <property type="entry name" value="GntR_C"/>
</dbReference>
<dbReference type="RefSeq" id="WP_273247541.1">
    <property type="nucleotide sequence ID" value="NZ_VENJ01000002.1"/>
</dbReference>
<dbReference type="InterPro" id="IPR008920">
    <property type="entry name" value="TF_FadR/GntR_C"/>
</dbReference>
<dbReference type="SUPFAM" id="SSF46785">
    <property type="entry name" value="Winged helix' DNA-binding domain"/>
    <property type="match status" value="1"/>
</dbReference>
<dbReference type="GO" id="GO:0003677">
    <property type="term" value="F:DNA binding"/>
    <property type="evidence" value="ECO:0007669"/>
    <property type="project" value="UniProtKB-KW"/>
</dbReference>
<evidence type="ECO:0000313" key="6">
    <source>
        <dbReference type="Proteomes" id="UP000483078"/>
    </source>
</evidence>
<dbReference type="Pfam" id="PF00392">
    <property type="entry name" value="GntR"/>
    <property type="match status" value="1"/>
</dbReference>
<keyword evidence="1" id="KW-0805">Transcription regulation</keyword>
<dbReference type="EMBL" id="VENJ01000002">
    <property type="protein sequence ID" value="MTJ03104.1"/>
    <property type="molecule type" value="Genomic_DNA"/>
</dbReference>
<dbReference type="PANTHER" id="PTHR43537:SF49">
    <property type="entry name" value="TRANSCRIPTIONAL REGULATORY PROTEIN"/>
    <property type="match status" value="1"/>
</dbReference>
<reference evidence="5 6" key="1">
    <citation type="submission" date="2019-06" db="EMBL/GenBank/DDBJ databases">
        <title>Enrichment of Autotrophic Halophilic Microorganisms from Red Sea Brine Pool Using Microbial Electrosynthesis System.</title>
        <authorList>
            <person name="Alqahtani M.F."/>
            <person name="Bajracharya S."/>
            <person name="Katuri K.P."/>
            <person name="Ali M."/>
            <person name="Saikaly P.E."/>
        </authorList>
    </citation>
    <scope>NUCLEOTIDE SEQUENCE [LARGE SCALE GENOMIC DNA]</scope>
    <source>
        <strain evidence="5">MES6</strain>
    </source>
</reference>
<evidence type="ECO:0000256" key="1">
    <source>
        <dbReference type="ARBA" id="ARBA00023015"/>
    </source>
</evidence>
<dbReference type="InterPro" id="IPR000524">
    <property type="entry name" value="Tscrpt_reg_HTH_GntR"/>
</dbReference>
<accession>A0A7C9H9F7</accession>
<protein>
    <submittedName>
        <fullName evidence="5">GntR family transcriptional regulator</fullName>
    </submittedName>
</protein>
<keyword evidence="2" id="KW-0238">DNA-binding</keyword>
<dbReference type="Gene3D" id="1.10.10.10">
    <property type="entry name" value="Winged helix-like DNA-binding domain superfamily/Winged helix DNA-binding domain"/>
    <property type="match status" value="1"/>
</dbReference>
<dbReference type="PANTHER" id="PTHR43537">
    <property type="entry name" value="TRANSCRIPTIONAL REGULATOR, GNTR FAMILY"/>
    <property type="match status" value="1"/>
</dbReference>
<feature type="domain" description="HTH gntR-type" evidence="4">
    <location>
        <begin position="4"/>
        <end position="71"/>
    </location>
</feature>
<dbReference type="SMART" id="SM00345">
    <property type="entry name" value="HTH_GNTR"/>
    <property type="match status" value="1"/>
</dbReference>
<evidence type="ECO:0000259" key="4">
    <source>
        <dbReference type="PROSITE" id="PS50949"/>
    </source>
</evidence>
<dbReference type="CDD" id="cd07377">
    <property type="entry name" value="WHTH_GntR"/>
    <property type="match status" value="1"/>
</dbReference>
<name>A0A7C9H9F7_9RHOB</name>
<dbReference type="PROSITE" id="PS50949">
    <property type="entry name" value="HTH_GNTR"/>
    <property type="match status" value="1"/>
</dbReference>
<evidence type="ECO:0000256" key="2">
    <source>
        <dbReference type="ARBA" id="ARBA00023125"/>
    </source>
</evidence>
<organism evidence="5 6">
    <name type="scientific">Sediminimonas qiaohouensis</name>
    <dbReference type="NCBI Taxonomy" id="552061"/>
    <lineage>
        <taxon>Bacteria</taxon>
        <taxon>Pseudomonadati</taxon>
        <taxon>Pseudomonadota</taxon>
        <taxon>Alphaproteobacteria</taxon>
        <taxon>Rhodobacterales</taxon>
        <taxon>Roseobacteraceae</taxon>
        <taxon>Sediminimonas</taxon>
    </lineage>
</organism>
<dbReference type="GO" id="GO:0003700">
    <property type="term" value="F:DNA-binding transcription factor activity"/>
    <property type="evidence" value="ECO:0007669"/>
    <property type="project" value="InterPro"/>
</dbReference>
<dbReference type="InterPro" id="IPR036390">
    <property type="entry name" value="WH_DNA-bd_sf"/>
</dbReference>
<dbReference type="Gene3D" id="1.20.120.530">
    <property type="entry name" value="GntR ligand-binding domain-like"/>
    <property type="match status" value="1"/>
</dbReference>
<keyword evidence="3" id="KW-0804">Transcription</keyword>
<comment type="caution">
    <text evidence="5">The sequence shown here is derived from an EMBL/GenBank/DDBJ whole genome shotgun (WGS) entry which is preliminary data.</text>
</comment>
<proteinExistence type="predicted"/>
<evidence type="ECO:0000256" key="3">
    <source>
        <dbReference type="ARBA" id="ARBA00023163"/>
    </source>
</evidence>
<sequence length="239" mass="26197">MEGTTRAERALIALRQRILNGDLSGGTRLFEVALAEELDISRTPIRAALSKLAEEGLLDRAKGGGFVVRSFRLPDVLDTIELRGVLEGTAARFAAERGVTKAALTQARDVIQQIDMALSGHEIDLDQYSKLNQQFHKLLVQMAQSDALAREIDRVTSLPFASPSAFLDDAASSDRLQRHLSAAHEQHRAIIDAIANREGARAESIAREHSRASRQNIIFLTRQEGSLRDGAPPLEILST</sequence>